<gene>
    <name evidence="1" type="ORF">CLF_108594</name>
</gene>
<reference evidence="1" key="1">
    <citation type="journal article" date="2011" name="Genome Biol.">
        <title>The draft genome of the carcinogenic human liver fluke Clonorchis sinensis.</title>
        <authorList>
            <person name="Wang X."/>
            <person name="Chen W."/>
            <person name="Huang Y."/>
            <person name="Sun J."/>
            <person name="Men J."/>
            <person name="Liu H."/>
            <person name="Luo F."/>
            <person name="Guo L."/>
            <person name="Lv X."/>
            <person name="Deng C."/>
            <person name="Zhou C."/>
            <person name="Fan Y."/>
            <person name="Li X."/>
            <person name="Huang L."/>
            <person name="Hu Y."/>
            <person name="Liang C."/>
            <person name="Hu X."/>
            <person name="Xu J."/>
            <person name="Yu X."/>
        </authorList>
    </citation>
    <scope>NUCLEOTIDE SEQUENCE [LARGE SCALE GENOMIC DNA]</scope>
    <source>
        <strain evidence="1">Henan</strain>
    </source>
</reference>
<evidence type="ECO:0000313" key="1">
    <source>
        <dbReference type="EMBL" id="GAA52670.1"/>
    </source>
</evidence>
<dbReference type="Proteomes" id="UP000008909">
    <property type="component" value="Unassembled WGS sequence"/>
</dbReference>
<accession>G7YI87</accession>
<reference key="2">
    <citation type="submission" date="2011-10" db="EMBL/GenBank/DDBJ databases">
        <title>The genome and transcriptome sequence of Clonorchis sinensis provide insights into the carcinogenic liver fluke.</title>
        <authorList>
            <person name="Wang X."/>
            <person name="Huang Y."/>
            <person name="Chen W."/>
            <person name="Liu H."/>
            <person name="Guo L."/>
            <person name="Chen Y."/>
            <person name="Luo F."/>
            <person name="Zhou W."/>
            <person name="Sun J."/>
            <person name="Mao Q."/>
            <person name="Liang P."/>
            <person name="Zhou C."/>
            <person name="Tian Y."/>
            <person name="Men J."/>
            <person name="Lv X."/>
            <person name="Huang L."/>
            <person name="Zhou J."/>
            <person name="Hu Y."/>
            <person name="Li R."/>
            <person name="Zhang F."/>
            <person name="Lei H."/>
            <person name="Li X."/>
            <person name="Hu X."/>
            <person name="Liang C."/>
            <person name="Xu J."/>
            <person name="Wu Z."/>
            <person name="Yu X."/>
        </authorList>
    </citation>
    <scope>NUCLEOTIDE SEQUENCE</scope>
    <source>
        <strain>Henan</strain>
    </source>
</reference>
<keyword evidence="2" id="KW-1185">Reference proteome</keyword>
<organism evidence="1 2">
    <name type="scientific">Clonorchis sinensis</name>
    <name type="common">Chinese liver fluke</name>
    <dbReference type="NCBI Taxonomy" id="79923"/>
    <lineage>
        <taxon>Eukaryota</taxon>
        <taxon>Metazoa</taxon>
        <taxon>Spiralia</taxon>
        <taxon>Lophotrochozoa</taxon>
        <taxon>Platyhelminthes</taxon>
        <taxon>Trematoda</taxon>
        <taxon>Digenea</taxon>
        <taxon>Opisthorchiida</taxon>
        <taxon>Opisthorchiata</taxon>
        <taxon>Opisthorchiidae</taxon>
        <taxon>Clonorchis</taxon>
    </lineage>
</organism>
<name>G7YI87_CLOSI</name>
<dbReference type="EMBL" id="DF143334">
    <property type="protein sequence ID" value="GAA52670.1"/>
    <property type="molecule type" value="Genomic_DNA"/>
</dbReference>
<protein>
    <submittedName>
        <fullName evidence="1">Uncharacterized protein</fullName>
    </submittedName>
</protein>
<proteinExistence type="predicted"/>
<evidence type="ECO:0000313" key="2">
    <source>
        <dbReference type="Proteomes" id="UP000008909"/>
    </source>
</evidence>
<sequence length="373" mass="43847">MADKLHLASPGFEPIRLFGTPYSHRYYFLFGNTILDRRLDHRKDDTVRKKNGRATKITGSMLLVTRTTQQTADHYGCIEQKDARSSITICVLEHYTRRFLSRLFVDSGLGAKRAQWGRNAYQKFKVKIQRSVIKCFRCLNLIIRLTIELIRCNFLYTDVMPSMMMMNFFYNIYLMRMGKLPLITDNFRNTIGIYRFMQQSCSEFDETGCRSALVCNQISLRLPEIWPYKVQTNGLATEILANPDLRRTHQKRLLFHLFVQVGEQIWMNAAEEPQIRPSAEHGKTKLAHQSAEHSTRFAFYLDPDWTDFDQYSHLHTNLVLKEDSFNPVVYLVYDGPSHKREFQLNSVEFLDKSKFVREREYLQAAVEIRNSTF</sequence>
<dbReference type="AlphaFoldDB" id="G7YI87"/>